<feature type="region of interest" description="Disordered" evidence="3">
    <location>
        <begin position="376"/>
        <end position="421"/>
    </location>
</feature>
<dbReference type="GO" id="GO:0004497">
    <property type="term" value="F:monooxygenase activity"/>
    <property type="evidence" value="ECO:0007669"/>
    <property type="project" value="UniProtKB-KW"/>
</dbReference>
<dbReference type="CDD" id="cd01097">
    <property type="entry name" value="Tetrahydromethanopterin_reductase"/>
    <property type="match status" value="1"/>
</dbReference>
<dbReference type="CDD" id="cd00347">
    <property type="entry name" value="Flavin_utilizing_monoxygenases"/>
    <property type="match status" value="1"/>
</dbReference>
<dbReference type="AlphaFoldDB" id="A0A191WH25"/>
<dbReference type="KEGG" id="agy:ATC03_12950"/>
<evidence type="ECO:0000256" key="2">
    <source>
        <dbReference type="ARBA" id="ARBA00023033"/>
    </source>
</evidence>
<dbReference type="SUPFAM" id="SSF51679">
    <property type="entry name" value="Bacterial luciferase-like"/>
    <property type="match status" value="1"/>
</dbReference>
<name>A0A191WH25_9MICO</name>
<reference evidence="5 6" key="1">
    <citation type="journal article" date="2016" name="Int. J. Syst. Evol. Microbiol.">
        <title>Agromyces aureus sp. nov., isolated from the rhizosphere of Salix caprea L. grown in a heavy-metal-contaminated soil.</title>
        <authorList>
            <person name="Corretto E."/>
            <person name="Antonielli L."/>
            <person name="Sessitsch A."/>
            <person name="Compant S."/>
            <person name="Gorfer M."/>
            <person name="Kuffner M."/>
            <person name="Brader G."/>
        </authorList>
    </citation>
    <scope>NUCLEOTIDE SEQUENCE [LARGE SCALE GENOMIC DNA]</scope>
    <source>
        <strain evidence="5 6">AR33</strain>
    </source>
</reference>
<dbReference type="Proteomes" id="UP000078437">
    <property type="component" value="Chromosome"/>
</dbReference>
<dbReference type="EMBL" id="CP013979">
    <property type="protein sequence ID" value="ANJ27484.1"/>
    <property type="molecule type" value="Genomic_DNA"/>
</dbReference>
<dbReference type="GO" id="GO:0005829">
    <property type="term" value="C:cytosol"/>
    <property type="evidence" value="ECO:0007669"/>
    <property type="project" value="TreeGrafter"/>
</dbReference>
<dbReference type="Gene3D" id="3.20.20.30">
    <property type="entry name" value="Luciferase-like domain"/>
    <property type="match status" value="1"/>
</dbReference>
<dbReference type="InterPro" id="IPR023934">
    <property type="entry name" value="LLM_FMN-dep_put"/>
</dbReference>
<dbReference type="GO" id="GO:0016705">
    <property type="term" value="F:oxidoreductase activity, acting on paired donors, with incorporation or reduction of molecular oxygen"/>
    <property type="evidence" value="ECO:0007669"/>
    <property type="project" value="InterPro"/>
</dbReference>
<dbReference type="STRING" id="453304.ATC03_12950"/>
<evidence type="ECO:0000259" key="4">
    <source>
        <dbReference type="Pfam" id="PF00296"/>
    </source>
</evidence>
<dbReference type="Pfam" id="PF00296">
    <property type="entry name" value="Bac_luciferase"/>
    <property type="match status" value="1"/>
</dbReference>
<feature type="domain" description="Luciferase-like" evidence="4">
    <location>
        <begin position="16"/>
        <end position="309"/>
    </location>
</feature>
<evidence type="ECO:0000313" key="6">
    <source>
        <dbReference type="Proteomes" id="UP000078437"/>
    </source>
</evidence>
<organism evidence="5 6">
    <name type="scientific">Agromyces aureus</name>
    <dbReference type="NCBI Taxonomy" id="453304"/>
    <lineage>
        <taxon>Bacteria</taxon>
        <taxon>Bacillati</taxon>
        <taxon>Actinomycetota</taxon>
        <taxon>Actinomycetes</taxon>
        <taxon>Micrococcales</taxon>
        <taxon>Microbacteriaceae</taxon>
        <taxon>Agromyces</taxon>
    </lineage>
</organism>
<dbReference type="NCBIfam" id="TIGR04036">
    <property type="entry name" value="LLM_CE1758_fam"/>
    <property type="match status" value="1"/>
</dbReference>
<keyword evidence="2" id="KW-0503">Monooxygenase</keyword>
<gene>
    <name evidence="5" type="ORF">ATC03_12950</name>
</gene>
<evidence type="ECO:0000256" key="3">
    <source>
        <dbReference type="SAM" id="MobiDB-lite"/>
    </source>
</evidence>
<sequence>MHILAGSDGSPRRGIMQFGIFTVSDITQDPTTGRTPTEAERIQATLTIAKHAEEVGLDVFALGEHHNPPFWSSSPTTTLAYIAGQTSTLQLTTSTTLITTNDPVKIAEDFAMLQHVSGGRVDIMLGRGNTGPVYPWFGKDIRQGLPLAQENYELLHRLWREDVVDWQGRFRTPLQGFTSTPRPLDGVPPFVWHGSIRTPEVAEQAASYGDGFFANHIFWPASHTQRMIALYRQRFEHHGHGTAAQAIVGLGGQVFMRKNSQDAVRDFRPYFDNAPVYGHGPSLEDFTQQTPLTVGSPQEVIDKTLGFRDYVGDYQRQLWLLDHAGLPMKTVLEQLDLLGEEVVPVLRREFAKNRPVEVPDAPTHASLVAATYGGEAPRQATPNANRGDNLAGPSPYQDAQATAASPEPVKTGSAFGPAATR</sequence>
<keyword evidence="1" id="KW-0560">Oxidoreductase</keyword>
<dbReference type="InterPro" id="IPR036661">
    <property type="entry name" value="Luciferase-like_sf"/>
</dbReference>
<dbReference type="InterPro" id="IPR050766">
    <property type="entry name" value="Bact_Lucif_Oxidored"/>
</dbReference>
<evidence type="ECO:0000313" key="5">
    <source>
        <dbReference type="EMBL" id="ANJ27484.1"/>
    </source>
</evidence>
<accession>A0A191WH25</accession>
<dbReference type="PANTHER" id="PTHR30137">
    <property type="entry name" value="LUCIFERASE-LIKE MONOOXYGENASE"/>
    <property type="match status" value="1"/>
</dbReference>
<evidence type="ECO:0000256" key="1">
    <source>
        <dbReference type="ARBA" id="ARBA00023002"/>
    </source>
</evidence>
<reference evidence="6" key="2">
    <citation type="submission" date="2016-01" db="EMBL/GenBank/DDBJ databases">
        <title>Complete genome sequence of Agromyces aureus AR33T and comparison with related organisms.</title>
        <authorList>
            <person name="Corretto E."/>
            <person name="Antonielli L."/>
            <person name="Sessitsch A."/>
            <person name="Brader G."/>
        </authorList>
    </citation>
    <scope>NUCLEOTIDE SEQUENCE [LARGE SCALE GENOMIC DNA]</scope>
    <source>
        <strain evidence="6">AR33</strain>
    </source>
</reference>
<dbReference type="PANTHER" id="PTHR30137:SF8">
    <property type="entry name" value="BLR5498 PROTEIN"/>
    <property type="match status" value="1"/>
</dbReference>
<dbReference type="InterPro" id="IPR011251">
    <property type="entry name" value="Luciferase-like_dom"/>
</dbReference>
<protein>
    <submittedName>
        <fullName evidence="5">5,10-methylene tetrahydromethanopterin reductase</fullName>
    </submittedName>
</protein>
<proteinExistence type="predicted"/>
<keyword evidence="6" id="KW-1185">Reference proteome</keyword>